<evidence type="ECO:0000313" key="1">
    <source>
        <dbReference type="EMBL" id="UYP17739.1"/>
    </source>
</evidence>
<sequence length="167" mass="18210">MAPDNIDATMRAWKALELRRQGYQWQEIAEEVGYADRASAYNAARRLLDRTEFEAVEEYRALEADRLDQLHRVQLGHLLSLPKTGDPSVVSAASSAVSSLVRISDRRSKLLGLDAPVRVSVGASDVDFAAEASRLMRDLAAAGALEAAPADGEEDASSDEDEEDHRG</sequence>
<dbReference type="Proteomes" id="UP001156484">
    <property type="component" value="Chromosome"/>
</dbReference>
<proteinExistence type="predicted"/>
<organism evidence="1 2">
    <name type="scientific">Rhodococcus sacchari</name>
    <dbReference type="NCBI Taxonomy" id="2962047"/>
    <lineage>
        <taxon>Bacteria</taxon>
        <taxon>Bacillati</taxon>
        <taxon>Actinomycetota</taxon>
        <taxon>Actinomycetes</taxon>
        <taxon>Mycobacteriales</taxon>
        <taxon>Nocardiaceae</taxon>
        <taxon>Rhodococcus</taxon>
    </lineage>
</organism>
<dbReference type="EMBL" id="CP107551">
    <property type="protein sequence ID" value="UYP17739.1"/>
    <property type="molecule type" value="Genomic_DNA"/>
</dbReference>
<gene>
    <name evidence="1" type="ORF">OED52_13765</name>
</gene>
<evidence type="ECO:0000313" key="2">
    <source>
        <dbReference type="Proteomes" id="UP001156484"/>
    </source>
</evidence>
<name>A0ACD4DCH6_9NOCA</name>
<protein>
    <submittedName>
        <fullName evidence="1">Uncharacterized protein</fullName>
    </submittedName>
</protein>
<reference evidence="1" key="1">
    <citation type="submission" date="2022-10" db="EMBL/GenBank/DDBJ databases">
        <title>Rhodococcus ferula Z13 complete genome.</title>
        <authorList>
            <person name="Long X."/>
            <person name="Zang M."/>
        </authorList>
    </citation>
    <scope>NUCLEOTIDE SEQUENCE</scope>
    <source>
        <strain evidence="1">Z13</strain>
    </source>
</reference>
<accession>A0ACD4DCH6</accession>
<keyword evidence="2" id="KW-1185">Reference proteome</keyword>